<dbReference type="Pfam" id="PF00082">
    <property type="entry name" value="Peptidase_S8"/>
    <property type="match status" value="1"/>
</dbReference>
<evidence type="ECO:0000259" key="4">
    <source>
        <dbReference type="PROSITE" id="PS51695"/>
    </source>
</evidence>
<evidence type="ECO:0000313" key="6">
    <source>
        <dbReference type="EMBL" id="SDW24231.1"/>
    </source>
</evidence>
<proteinExistence type="predicted"/>
<dbReference type="SUPFAM" id="SSF52743">
    <property type="entry name" value="Subtilisin-like"/>
    <property type="match status" value="1"/>
</dbReference>
<keyword evidence="3" id="KW-0720">Serine protease</keyword>
<dbReference type="Gene3D" id="3.40.50.200">
    <property type="entry name" value="Peptidase S8/S53 domain"/>
    <property type="match status" value="1"/>
</dbReference>
<evidence type="ECO:0000313" key="7">
    <source>
        <dbReference type="Proteomes" id="UP000182589"/>
    </source>
</evidence>
<keyword evidence="7" id="KW-1185">Reference proteome</keyword>
<evidence type="ECO:0000256" key="2">
    <source>
        <dbReference type="ARBA" id="ARBA00022801"/>
    </source>
</evidence>
<dbReference type="GO" id="GO:0008240">
    <property type="term" value="F:tripeptidyl-peptidase activity"/>
    <property type="evidence" value="ECO:0007669"/>
    <property type="project" value="TreeGrafter"/>
</dbReference>
<reference evidence="6" key="1">
    <citation type="submission" date="2016-10" db="EMBL/GenBank/DDBJ databases">
        <authorList>
            <person name="de Groot N.N."/>
        </authorList>
    </citation>
    <scope>NUCLEOTIDE SEQUENCE [LARGE SCALE GENOMIC DNA]</scope>
    <source>
        <strain evidence="6">DSM 12489</strain>
    </source>
</reference>
<evidence type="ECO:0000313" key="5">
    <source>
        <dbReference type="EMBL" id="GLV13423.1"/>
    </source>
</evidence>
<keyword evidence="1" id="KW-0645">Protease</keyword>
<dbReference type="RefSeq" id="WP_074691934.1">
    <property type="nucleotide sequence ID" value="NZ_BSRA01000005.1"/>
</dbReference>
<dbReference type="InterPro" id="IPR036852">
    <property type="entry name" value="Peptidase_S8/S53_dom_sf"/>
</dbReference>
<dbReference type="EMBL" id="BSRA01000005">
    <property type="protein sequence ID" value="GLV13423.1"/>
    <property type="molecule type" value="Genomic_DNA"/>
</dbReference>
<keyword evidence="2" id="KW-0378">Hydrolase</keyword>
<protein>
    <submittedName>
        <fullName evidence="6">Kumamolisin</fullName>
    </submittedName>
    <submittedName>
        <fullName evidence="5">Peptidase</fullName>
    </submittedName>
</protein>
<accession>A0A1H2RXM6</accession>
<sequence>MHVLKHIHFADAHRPSQALANGGQGYFPADIRRLYNIPTNLTGAGQTIGILEFSSGYSLQDATLFWQMHGITPPNVVFVSVDGTRNDGGTSVDDEEASLDLQWAAAIAPGARFVIYEANAGETYPEFEAAMLRTLNYIVNDHLHQPSVLSISYGDGEDSFDAEALQSIADLIQKLDERGVTVCIASGDQGAYGLHNPFGPYARHADAPATSPHAVAVGGTHLYAHGGECAWTYLGPQNGGASGGGFSDIFAKPPWQTAVPGHARGVPDLALNADPASGYQIVFQGQSAIVGGTSVACPVFAAIIALANERRATLGRKPLSSLPQYLYTYANKLGFHDIVVGNNTYNGVIGYEAIPGWDAVTGFGSVDATQFIDTLVKDVP</sequence>
<feature type="domain" description="Peptidase S53" evidence="4">
    <location>
        <begin position="25"/>
        <end position="378"/>
    </location>
</feature>
<dbReference type="InterPro" id="IPR050819">
    <property type="entry name" value="Tripeptidyl-peptidase_I"/>
</dbReference>
<dbReference type="Proteomes" id="UP001157137">
    <property type="component" value="Unassembled WGS sequence"/>
</dbReference>
<dbReference type="GO" id="GO:0006508">
    <property type="term" value="P:proteolysis"/>
    <property type="evidence" value="ECO:0007669"/>
    <property type="project" value="UniProtKB-KW"/>
</dbReference>
<dbReference type="PANTHER" id="PTHR14218:SF15">
    <property type="entry name" value="TRIPEPTIDYL-PEPTIDASE 1"/>
    <property type="match status" value="1"/>
</dbReference>
<dbReference type="EMBL" id="FNOJ01000003">
    <property type="protein sequence ID" value="SDW24231.1"/>
    <property type="molecule type" value="Genomic_DNA"/>
</dbReference>
<evidence type="ECO:0000256" key="3">
    <source>
        <dbReference type="ARBA" id="ARBA00022825"/>
    </source>
</evidence>
<dbReference type="PANTHER" id="PTHR14218">
    <property type="entry name" value="PROTEASE S8 TRIPEPTIDYL PEPTIDASE I CLN2"/>
    <property type="match status" value="1"/>
</dbReference>
<gene>
    <name evidence="5" type="ORF">Heshes_11070</name>
    <name evidence="6" type="ORF">SAMN04489725_103186</name>
</gene>
<dbReference type="GO" id="GO:0004252">
    <property type="term" value="F:serine-type endopeptidase activity"/>
    <property type="evidence" value="ECO:0007669"/>
    <property type="project" value="InterPro"/>
</dbReference>
<dbReference type="InterPro" id="IPR000209">
    <property type="entry name" value="Peptidase_S8/S53_dom"/>
</dbReference>
<dbReference type="PROSITE" id="PS00138">
    <property type="entry name" value="SUBTILASE_SER"/>
    <property type="match status" value="1"/>
</dbReference>
<name>A0A1H2RXM6_9BACL</name>
<dbReference type="STRING" id="89784.SAMN04489725_103186"/>
<dbReference type="InterPro" id="IPR030400">
    <property type="entry name" value="Sedolisin_dom"/>
</dbReference>
<organism evidence="6 7">
    <name type="scientific">Alicyclobacillus hesperidum</name>
    <dbReference type="NCBI Taxonomy" id="89784"/>
    <lineage>
        <taxon>Bacteria</taxon>
        <taxon>Bacillati</taxon>
        <taxon>Bacillota</taxon>
        <taxon>Bacilli</taxon>
        <taxon>Bacillales</taxon>
        <taxon>Alicyclobacillaceae</taxon>
        <taxon>Alicyclobacillus</taxon>
    </lineage>
</organism>
<dbReference type="Proteomes" id="UP000182589">
    <property type="component" value="Unassembled WGS sequence"/>
</dbReference>
<reference evidence="7" key="2">
    <citation type="submission" date="2016-10" db="EMBL/GenBank/DDBJ databases">
        <authorList>
            <person name="Varghese N."/>
        </authorList>
    </citation>
    <scope>NUCLEOTIDE SEQUENCE [LARGE SCALE GENOMIC DNA]</scope>
    <source>
        <strain evidence="7">DSM 12489</strain>
    </source>
</reference>
<dbReference type="AlphaFoldDB" id="A0A1H2RXM6"/>
<dbReference type="PROSITE" id="PS51695">
    <property type="entry name" value="SEDOLISIN"/>
    <property type="match status" value="1"/>
</dbReference>
<dbReference type="InterPro" id="IPR023828">
    <property type="entry name" value="Peptidase_S8_Ser-AS"/>
</dbReference>
<dbReference type="CDD" id="cd04056">
    <property type="entry name" value="Peptidases_S53"/>
    <property type="match status" value="1"/>
</dbReference>
<evidence type="ECO:0000256" key="1">
    <source>
        <dbReference type="ARBA" id="ARBA00022670"/>
    </source>
</evidence>
<reference evidence="5" key="3">
    <citation type="submission" date="2023-02" db="EMBL/GenBank/DDBJ databases">
        <title>Proposal of a novel subspecies: Alicyclobacillus hesperidum subspecies aegle.</title>
        <authorList>
            <person name="Goto K."/>
            <person name="Fujii T."/>
            <person name="Yasui K."/>
            <person name="Mochida K."/>
            <person name="Kato-Tanaka Y."/>
            <person name="Morohoshi S."/>
            <person name="An S.Y."/>
            <person name="Kasai H."/>
            <person name="Yokota A."/>
        </authorList>
    </citation>
    <scope>NUCLEOTIDE SEQUENCE</scope>
    <source>
        <strain evidence="5">DSM 12766</strain>
    </source>
</reference>